<organism evidence="1 2">
    <name type="scientific">Odoribacter laneus YIT 12061</name>
    <dbReference type="NCBI Taxonomy" id="742817"/>
    <lineage>
        <taxon>Bacteria</taxon>
        <taxon>Pseudomonadati</taxon>
        <taxon>Bacteroidota</taxon>
        <taxon>Bacteroidia</taxon>
        <taxon>Bacteroidales</taxon>
        <taxon>Odoribacteraceae</taxon>
        <taxon>Odoribacter</taxon>
    </lineage>
</organism>
<reference evidence="1 2" key="1">
    <citation type="submission" date="2012-01" db="EMBL/GenBank/DDBJ databases">
        <title>The Genome Sequence of Odoribacter laneus YIT 12061.</title>
        <authorList>
            <consortium name="The Broad Institute Genome Sequencing Platform"/>
            <person name="Earl A."/>
            <person name="Ward D."/>
            <person name="Feldgarden M."/>
            <person name="Gevers D."/>
            <person name="Morotomi M."/>
            <person name="Young S.K."/>
            <person name="Zeng Q."/>
            <person name="Gargeya S."/>
            <person name="Fitzgerald M."/>
            <person name="Haas B."/>
            <person name="Abouelleil A."/>
            <person name="Alvarado L."/>
            <person name="Arachchi H.M."/>
            <person name="Berlin A."/>
            <person name="Chapman S.B."/>
            <person name="Gearin G."/>
            <person name="Goldberg J."/>
            <person name="Griggs A."/>
            <person name="Gujja S."/>
            <person name="Hansen M."/>
            <person name="Heiman D."/>
            <person name="Howarth C."/>
            <person name="Larimer J."/>
            <person name="Lui A."/>
            <person name="MacDonald P.J.P."/>
            <person name="McCowen C."/>
            <person name="Montmayeur A."/>
            <person name="Murphy C."/>
            <person name="Neiman D."/>
            <person name="Pearson M."/>
            <person name="Priest M."/>
            <person name="Roberts A."/>
            <person name="Saif S."/>
            <person name="Shea T."/>
            <person name="Sisk P."/>
            <person name="Stolte C."/>
            <person name="Sykes S."/>
            <person name="Wortman J."/>
            <person name="Nusbaum C."/>
            <person name="Birren B."/>
        </authorList>
    </citation>
    <scope>NUCLEOTIDE SEQUENCE [LARGE SCALE GENOMIC DNA]</scope>
    <source>
        <strain evidence="1 2">YIT 12061</strain>
    </source>
</reference>
<proteinExistence type="predicted"/>
<accession>H1DCM9</accession>
<name>H1DCM9_9BACT</name>
<protein>
    <submittedName>
        <fullName evidence="1">Uncharacterized protein</fullName>
    </submittedName>
</protein>
<dbReference type="AlphaFoldDB" id="H1DCM9"/>
<dbReference type="GeneID" id="98070711"/>
<dbReference type="HOGENOM" id="CLU_2789830_0_0_10"/>
<dbReference type="Proteomes" id="UP000004892">
    <property type="component" value="Unassembled WGS sequence"/>
</dbReference>
<dbReference type="RefSeq" id="WP_009135240.1">
    <property type="nucleotide sequence ID" value="NZ_JH594596.1"/>
</dbReference>
<dbReference type="EMBL" id="ADMC01000001">
    <property type="protein sequence ID" value="EHP51084.1"/>
    <property type="molecule type" value="Genomic_DNA"/>
</dbReference>
<sequence>MQLDSSDIALVVYVEYAEENGNNTKRIDGYMLMNSNTNLLIYIKPSVILLPVYCSEKLSLLINLLIFN</sequence>
<comment type="caution">
    <text evidence="1">The sequence shown here is derived from an EMBL/GenBank/DDBJ whole genome shotgun (WGS) entry which is preliminary data.</text>
</comment>
<dbReference type="PATRIC" id="fig|742817.3.peg.90"/>
<evidence type="ECO:0000313" key="2">
    <source>
        <dbReference type="Proteomes" id="UP000004892"/>
    </source>
</evidence>
<evidence type="ECO:0000313" key="1">
    <source>
        <dbReference type="EMBL" id="EHP51084.1"/>
    </source>
</evidence>
<keyword evidence="2" id="KW-1185">Reference proteome</keyword>
<gene>
    <name evidence="1" type="ORF">HMPREF9449_00086</name>
</gene>